<gene>
    <name evidence="9" type="ORF">CTI12_AA358450</name>
</gene>
<dbReference type="Pfam" id="PF06749">
    <property type="entry name" value="DUF1218"/>
    <property type="match status" value="1"/>
</dbReference>
<evidence type="ECO:0000256" key="1">
    <source>
        <dbReference type="ARBA" id="ARBA00004127"/>
    </source>
</evidence>
<dbReference type="GO" id="GO:0012505">
    <property type="term" value="C:endomembrane system"/>
    <property type="evidence" value="ECO:0007669"/>
    <property type="project" value="UniProtKB-SubCell"/>
</dbReference>
<dbReference type="EMBL" id="PKPP01004771">
    <property type="protein sequence ID" value="PWA62851.1"/>
    <property type="molecule type" value="Genomic_DNA"/>
</dbReference>
<reference evidence="9 10" key="1">
    <citation type="journal article" date="2018" name="Mol. Plant">
        <title>The genome of Artemisia annua provides insight into the evolution of Asteraceae family and artemisinin biosynthesis.</title>
        <authorList>
            <person name="Shen Q."/>
            <person name="Zhang L."/>
            <person name="Liao Z."/>
            <person name="Wang S."/>
            <person name="Yan T."/>
            <person name="Shi P."/>
            <person name="Liu M."/>
            <person name="Fu X."/>
            <person name="Pan Q."/>
            <person name="Wang Y."/>
            <person name="Lv Z."/>
            <person name="Lu X."/>
            <person name="Zhang F."/>
            <person name="Jiang W."/>
            <person name="Ma Y."/>
            <person name="Chen M."/>
            <person name="Hao X."/>
            <person name="Li L."/>
            <person name="Tang Y."/>
            <person name="Lv G."/>
            <person name="Zhou Y."/>
            <person name="Sun X."/>
            <person name="Brodelius P.E."/>
            <person name="Rose J.K.C."/>
            <person name="Tang K."/>
        </authorList>
    </citation>
    <scope>NUCLEOTIDE SEQUENCE [LARGE SCALE GENOMIC DNA]</scope>
    <source>
        <strain evidence="10">cv. Huhao1</strain>
        <tissue evidence="9">Leaf</tissue>
    </source>
</reference>
<evidence type="ECO:0000256" key="8">
    <source>
        <dbReference type="SAM" id="Phobius"/>
    </source>
</evidence>
<keyword evidence="2 8" id="KW-0812">Transmembrane</keyword>
<name>A0A2U1MNL2_ARTAN</name>
<dbReference type="InterPro" id="IPR009606">
    <property type="entry name" value="DEAL/Modifying_wall_lignin1/2"/>
</dbReference>
<proteinExistence type="inferred from homology"/>
<evidence type="ECO:0000256" key="7">
    <source>
        <dbReference type="SAM" id="MobiDB-lite"/>
    </source>
</evidence>
<dbReference type="InterPro" id="IPR052222">
    <property type="entry name" value="DESIGUAL"/>
</dbReference>
<dbReference type="AlphaFoldDB" id="A0A2U1MNL2"/>
<comment type="subcellular location">
    <subcellularLocation>
        <location evidence="1">Endomembrane system</location>
        <topology evidence="1">Multi-pass membrane protein</topology>
    </subcellularLocation>
</comment>
<evidence type="ECO:0000313" key="10">
    <source>
        <dbReference type="Proteomes" id="UP000245207"/>
    </source>
</evidence>
<comment type="caution">
    <text evidence="9">The sequence shown here is derived from an EMBL/GenBank/DDBJ whole genome shotgun (WGS) entry which is preliminary data.</text>
</comment>
<evidence type="ECO:0000256" key="5">
    <source>
        <dbReference type="ARBA" id="ARBA00023136"/>
    </source>
</evidence>
<keyword evidence="4 8" id="KW-1133">Transmembrane helix</keyword>
<dbReference type="STRING" id="35608.A0A2U1MNL2"/>
<feature type="region of interest" description="Disordered" evidence="7">
    <location>
        <begin position="145"/>
        <end position="176"/>
    </location>
</feature>
<keyword evidence="3" id="KW-0732">Signal</keyword>
<dbReference type="OrthoDB" id="678343at2759"/>
<evidence type="ECO:0000256" key="4">
    <source>
        <dbReference type="ARBA" id="ARBA00022989"/>
    </source>
</evidence>
<dbReference type="Proteomes" id="UP000245207">
    <property type="component" value="Unassembled WGS sequence"/>
</dbReference>
<evidence type="ECO:0000256" key="3">
    <source>
        <dbReference type="ARBA" id="ARBA00022729"/>
    </source>
</evidence>
<evidence type="ECO:0000313" key="9">
    <source>
        <dbReference type="EMBL" id="PWA62851.1"/>
    </source>
</evidence>
<keyword evidence="10" id="KW-1185">Reference proteome</keyword>
<evidence type="ECO:0000256" key="2">
    <source>
        <dbReference type="ARBA" id="ARBA00022692"/>
    </source>
</evidence>
<sequence length="176" mass="18455">MERKTITVCIIVVVLGVAAAIAGFAAESTKVKRSQITVVYVGYIPDCEYPSSPSMGLALAATVAIVLARAVITSATGGCCSCCQSISLSILARICIVISWITSFVAIVLFLQGARLSSMRGAERGIDAKRGAAKTSEVDLELEAPSTMDGKKPPITDAMKPPITDAMKPPVPMQKH</sequence>
<comment type="similarity">
    <text evidence="6">Belongs to the DESIGUAL family.</text>
</comment>
<accession>A0A2U1MNL2</accession>
<dbReference type="PANTHER" id="PTHR31769">
    <property type="entry name" value="OS07G0462200 PROTEIN-RELATED"/>
    <property type="match status" value="1"/>
</dbReference>
<organism evidence="9 10">
    <name type="scientific">Artemisia annua</name>
    <name type="common">Sweet wormwood</name>
    <dbReference type="NCBI Taxonomy" id="35608"/>
    <lineage>
        <taxon>Eukaryota</taxon>
        <taxon>Viridiplantae</taxon>
        <taxon>Streptophyta</taxon>
        <taxon>Embryophyta</taxon>
        <taxon>Tracheophyta</taxon>
        <taxon>Spermatophyta</taxon>
        <taxon>Magnoliopsida</taxon>
        <taxon>eudicotyledons</taxon>
        <taxon>Gunneridae</taxon>
        <taxon>Pentapetalae</taxon>
        <taxon>asterids</taxon>
        <taxon>campanulids</taxon>
        <taxon>Asterales</taxon>
        <taxon>Asteraceae</taxon>
        <taxon>Asteroideae</taxon>
        <taxon>Anthemideae</taxon>
        <taxon>Artemisiinae</taxon>
        <taxon>Artemisia</taxon>
    </lineage>
</organism>
<evidence type="ECO:0000256" key="6">
    <source>
        <dbReference type="ARBA" id="ARBA00029467"/>
    </source>
</evidence>
<feature type="transmembrane region" description="Helical" evidence="8">
    <location>
        <begin position="90"/>
        <end position="111"/>
    </location>
</feature>
<protein>
    <submittedName>
        <fullName evidence="9">Uncharacterized protein</fullName>
    </submittedName>
</protein>
<keyword evidence="5 8" id="KW-0472">Membrane</keyword>